<evidence type="ECO:0000256" key="1">
    <source>
        <dbReference type="ARBA" id="ARBA00010759"/>
    </source>
</evidence>
<evidence type="ECO:0000313" key="8">
    <source>
        <dbReference type="EMBL" id="MRI85196.1"/>
    </source>
</evidence>
<comment type="caution">
    <text evidence="8">The sequence shown here is derived from an EMBL/GenBank/DDBJ whole genome shotgun (WGS) entry which is preliminary data.</text>
</comment>
<dbReference type="RefSeq" id="WP_153862085.1">
    <property type="nucleotide sequence ID" value="NZ_WJQR01000006.1"/>
</dbReference>
<evidence type="ECO:0000256" key="6">
    <source>
        <dbReference type="HAMAP-Rule" id="MF_00163"/>
    </source>
</evidence>
<dbReference type="GO" id="GO:0006412">
    <property type="term" value="P:translation"/>
    <property type="evidence" value="ECO:0007669"/>
    <property type="project" value="UniProtKB-UniRule"/>
</dbReference>
<dbReference type="NCBIfam" id="TIGR00079">
    <property type="entry name" value="pept_deformyl"/>
    <property type="match status" value="1"/>
</dbReference>
<dbReference type="InterPro" id="IPR036821">
    <property type="entry name" value="Peptide_deformylase_sf"/>
</dbReference>
<comment type="catalytic activity">
    <reaction evidence="6">
        <text>N-terminal N-formyl-L-methionyl-[peptide] + H2O = N-terminal L-methionyl-[peptide] + formate</text>
        <dbReference type="Rhea" id="RHEA:24420"/>
        <dbReference type="Rhea" id="RHEA-COMP:10639"/>
        <dbReference type="Rhea" id="RHEA-COMP:10640"/>
        <dbReference type="ChEBI" id="CHEBI:15377"/>
        <dbReference type="ChEBI" id="CHEBI:15740"/>
        <dbReference type="ChEBI" id="CHEBI:49298"/>
        <dbReference type="ChEBI" id="CHEBI:64731"/>
        <dbReference type="EC" id="3.5.1.88"/>
    </reaction>
</comment>
<dbReference type="Pfam" id="PF01327">
    <property type="entry name" value="Pep_deformylase"/>
    <property type="match status" value="1"/>
</dbReference>
<dbReference type="AlphaFoldDB" id="A0A6I2GD54"/>
<dbReference type="EC" id="3.5.1.88" evidence="6"/>
<dbReference type="GO" id="GO:0046872">
    <property type="term" value="F:metal ion binding"/>
    <property type="evidence" value="ECO:0007669"/>
    <property type="project" value="UniProtKB-KW"/>
</dbReference>
<dbReference type="PANTHER" id="PTHR10458">
    <property type="entry name" value="PEPTIDE DEFORMYLASE"/>
    <property type="match status" value="1"/>
</dbReference>
<gene>
    <name evidence="6" type="primary">def</name>
    <name evidence="8" type="ORF">GIY09_04810</name>
    <name evidence="7" type="ORF">GIY11_07590</name>
</gene>
<comment type="similarity">
    <text evidence="1 6">Belongs to the polypeptide deformylase family.</text>
</comment>
<dbReference type="PANTHER" id="PTHR10458:SF8">
    <property type="entry name" value="PEPTIDE DEFORMYLASE 2"/>
    <property type="match status" value="1"/>
</dbReference>
<dbReference type="GO" id="GO:0042586">
    <property type="term" value="F:peptide deformylase activity"/>
    <property type="evidence" value="ECO:0007669"/>
    <property type="project" value="UniProtKB-UniRule"/>
</dbReference>
<feature type="binding site" evidence="6">
    <location>
        <position position="116"/>
    </location>
    <ligand>
        <name>Fe cation</name>
        <dbReference type="ChEBI" id="CHEBI:24875"/>
    </ligand>
</feature>
<reference evidence="9 10" key="1">
    <citation type="submission" date="2019-11" db="EMBL/GenBank/DDBJ databases">
        <title>Characterisation of Fundicoccus ignavus gen. nov. sp. nov., a novel genus of the family Aerococcaceae isolated from bulk tank milk.</title>
        <authorList>
            <person name="Siebert A."/>
            <person name="Huptas C."/>
            <person name="Wenning M."/>
            <person name="Scherer S."/>
            <person name="Doll E.V."/>
        </authorList>
    </citation>
    <scope>NUCLEOTIDE SEQUENCE [LARGE SCALE GENOMIC DNA]</scope>
    <source>
        <strain evidence="7 10">DSM 109653</strain>
        <strain evidence="8 9">WS4759</strain>
    </source>
</reference>
<proteinExistence type="inferred from homology"/>
<keyword evidence="9" id="KW-1185">Reference proteome</keyword>
<feature type="binding site" evidence="6">
    <location>
        <position position="159"/>
    </location>
    <ligand>
        <name>Fe cation</name>
        <dbReference type="ChEBI" id="CHEBI:24875"/>
    </ligand>
</feature>
<dbReference type="FunFam" id="3.90.45.10:FF:000002">
    <property type="entry name" value="Peptide deformylase"/>
    <property type="match status" value="1"/>
</dbReference>
<dbReference type="HAMAP" id="MF_00163">
    <property type="entry name" value="Pep_deformylase"/>
    <property type="match status" value="1"/>
</dbReference>
<evidence type="ECO:0000313" key="7">
    <source>
        <dbReference type="EMBL" id="MRI81880.1"/>
    </source>
</evidence>
<accession>A0A6I2GD54</accession>
<evidence type="ECO:0000256" key="3">
    <source>
        <dbReference type="ARBA" id="ARBA00022801"/>
    </source>
</evidence>
<evidence type="ECO:0000256" key="2">
    <source>
        <dbReference type="ARBA" id="ARBA00022723"/>
    </source>
</evidence>
<dbReference type="Gene3D" id="3.90.45.10">
    <property type="entry name" value="Peptide deformylase"/>
    <property type="match status" value="1"/>
</dbReference>
<evidence type="ECO:0000256" key="5">
    <source>
        <dbReference type="ARBA" id="ARBA00023004"/>
    </source>
</evidence>
<dbReference type="PIRSF" id="PIRSF004749">
    <property type="entry name" value="Pep_def"/>
    <property type="match status" value="1"/>
</dbReference>
<keyword evidence="4 6" id="KW-0648">Protein biosynthesis</keyword>
<keyword evidence="3 6" id="KW-0378">Hydrolase</keyword>
<comment type="function">
    <text evidence="6">Removes the formyl group from the N-terminal Met of newly synthesized proteins. Requires at least a dipeptide for an efficient rate of reaction. N-terminal L-methionine is a prerequisite for activity but the enzyme has broad specificity at other positions.</text>
</comment>
<evidence type="ECO:0000256" key="4">
    <source>
        <dbReference type="ARBA" id="ARBA00022917"/>
    </source>
</evidence>
<dbReference type="Proteomes" id="UP000469870">
    <property type="component" value="Unassembled WGS sequence"/>
</dbReference>
<dbReference type="EMBL" id="WJQS01000003">
    <property type="protein sequence ID" value="MRI85196.1"/>
    <property type="molecule type" value="Genomic_DNA"/>
</dbReference>
<dbReference type="InterPro" id="IPR023635">
    <property type="entry name" value="Peptide_deformylase"/>
</dbReference>
<organism evidence="8 9">
    <name type="scientific">Fundicoccus ignavus</name>
    <dbReference type="NCBI Taxonomy" id="2664442"/>
    <lineage>
        <taxon>Bacteria</taxon>
        <taxon>Bacillati</taxon>
        <taxon>Bacillota</taxon>
        <taxon>Bacilli</taxon>
        <taxon>Lactobacillales</taxon>
        <taxon>Aerococcaceae</taxon>
        <taxon>Fundicoccus</taxon>
    </lineage>
</organism>
<evidence type="ECO:0000313" key="10">
    <source>
        <dbReference type="Proteomes" id="UP000469870"/>
    </source>
</evidence>
<comment type="cofactor">
    <cofactor evidence="6">
        <name>Fe(2+)</name>
        <dbReference type="ChEBI" id="CHEBI:29033"/>
    </cofactor>
    <text evidence="6">Binds 1 Fe(2+) ion.</text>
</comment>
<keyword evidence="2 6" id="KW-0479">Metal-binding</keyword>
<dbReference type="CDD" id="cd00487">
    <property type="entry name" value="Pep_deformylase"/>
    <property type="match status" value="1"/>
</dbReference>
<feature type="binding site" evidence="6">
    <location>
        <position position="163"/>
    </location>
    <ligand>
        <name>Fe cation</name>
        <dbReference type="ChEBI" id="CHEBI:24875"/>
    </ligand>
</feature>
<protein>
    <recommendedName>
        <fullName evidence="6">Peptide deformylase</fullName>
        <shortName evidence="6">PDF</shortName>
        <ecNumber evidence="6">3.5.1.88</ecNumber>
    </recommendedName>
    <alternativeName>
        <fullName evidence="6">Polypeptide deformylase</fullName>
    </alternativeName>
</protein>
<dbReference type="EMBL" id="WJQR01000006">
    <property type="protein sequence ID" value="MRI81880.1"/>
    <property type="molecule type" value="Genomic_DNA"/>
</dbReference>
<dbReference type="PRINTS" id="PR01576">
    <property type="entry name" value="PDEFORMYLASE"/>
</dbReference>
<dbReference type="SUPFAM" id="SSF56420">
    <property type="entry name" value="Peptide deformylase"/>
    <property type="match status" value="1"/>
</dbReference>
<feature type="active site" evidence="6">
    <location>
        <position position="160"/>
    </location>
</feature>
<dbReference type="Proteomes" id="UP000430975">
    <property type="component" value="Unassembled WGS sequence"/>
</dbReference>
<name>A0A6I2GD54_9LACT</name>
<sequence length="188" mass="21595">MITMKDIVEEGHPSLRTPAEAVKFPLDEETRQLGKEMLQFLINSQDDELAEKYGLRPGVGLAATQLNINKQIFAVHVMDYDEEGYETEPIISEVMFNPRIKSHSVQQVALKEGEGCLSVNREVPGLVPRPKRIRLEYQDFEGNTYEMKLTDYLAVVTQHELDHLKGIMFYDHINAEHPWTPDKNTKLL</sequence>
<evidence type="ECO:0000313" key="9">
    <source>
        <dbReference type="Proteomes" id="UP000430975"/>
    </source>
</evidence>
<keyword evidence="5 6" id="KW-0408">Iron</keyword>